<sequence length="716" mass="81106">MKKGLFYVLSVLFLSIILMTSAKAEGKVRGLSVEKSAETRGVSSIGDIDIEYGVAGYIRVSSTVRVKVSIKKAKEDFNGSVYLKYYAIGDNPSSYSEEISIKKGENAEVYFYPFINNSDPSFRVSFMDSTGKELESYEDDIDVKDADGASEIVVASFLSMDADAVLPGSENFRVKRIYLKEDDVTGDYRALSSFDLVIRPDDYEHVFKADTVDILKERDRQGGVSINESEMSEFNIKRLYLARENQNDWVWRVERVLVPVLDNLNIKSGKYIAIIVIYIIVVSPVTYLILARRKKRVQYWIFVPVWAVIFTVIIYMASTDSRIDGIYMNYVSVLDLREDKDNENVSFSVTNSSNTPYTLEVNNEYKVDSLYGSFTEPAEKTVSRTVYNIENKHAGTDINVLESAAFDTLYLRARGTPNIVTKSAGKFYRDNTVLKGEFTNTLGTDLSKVFAVYDDEIIYLGDVPKNETKSFSAEKESVYLNDLTGGLQDSVYLNRIFDFAYEGENPKLQALMTSVLDKVSILGHSNPAFVALANNRLSGEFSSDVNTAKGYTLVVLPAEKTVDTGVEYDNFVNSIGKLPMYMYDKSYSFSNDALVNRNSVDITYDVDIKKKVRDLRLFARYKEEVNPCRVYALNKLTDRYDVVFEPDEDYINRIKEYVNTGGKSGFNKGNDQECYMGDAYVKDGKLTLRYEIDQTAYDEISSFTIPNIPKISMEYE</sequence>
<evidence type="ECO:0000256" key="1">
    <source>
        <dbReference type="SAM" id="Phobius"/>
    </source>
</evidence>
<dbReference type="EMBL" id="JAEPRJ010000001">
    <property type="protein sequence ID" value="MBK5897871.1"/>
    <property type="molecule type" value="Genomic_DNA"/>
</dbReference>
<feature type="transmembrane region" description="Helical" evidence="1">
    <location>
        <begin position="297"/>
        <end position="317"/>
    </location>
</feature>
<feature type="signal peptide" evidence="2">
    <location>
        <begin position="1"/>
        <end position="24"/>
    </location>
</feature>
<evidence type="ECO:0000313" key="3">
    <source>
        <dbReference type="EMBL" id="MBK5897871.1"/>
    </source>
</evidence>
<comment type="caution">
    <text evidence="3">The sequence shown here is derived from an EMBL/GenBank/DDBJ whole genome shotgun (WGS) entry which is preliminary data.</text>
</comment>
<gene>
    <name evidence="3" type="ORF">JJN12_08790</name>
</gene>
<proteinExistence type="predicted"/>
<reference evidence="3 4" key="1">
    <citation type="submission" date="2021-01" db="EMBL/GenBank/DDBJ databases">
        <title>Isolation and description of Catonella massiliensis sp. nov., a novel Catonella species, isolated from a stable periodontitis subject.</title>
        <authorList>
            <person name="Antezack A."/>
            <person name="Boxberger M."/>
            <person name="La Scola B."/>
            <person name="Monnet-Corti V."/>
        </authorList>
    </citation>
    <scope>NUCLEOTIDE SEQUENCE [LARGE SCALE GENOMIC DNA]</scope>
    <source>
        <strain evidence="3 4">Marseille-Q4567</strain>
    </source>
</reference>
<protein>
    <submittedName>
        <fullName evidence="3">Uncharacterized protein</fullName>
    </submittedName>
</protein>
<feature type="chain" id="PRO_5046187917" evidence="2">
    <location>
        <begin position="25"/>
        <end position="716"/>
    </location>
</feature>
<feature type="transmembrane region" description="Helical" evidence="1">
    <location>
        <begin position="271"/>
        <end position="290"/>
    </location>
</feature>
<accession>A0ABS1J153</accession>
<keyword evidence="4" id="KW-1185">Reference proteome</keyword>
<evidence type="ECO:0000256" key="2">
    <source>
        <dbReference type="SAM" id="SignalP"/>
    </source>
</evidence>
<keyword evidence="2" id="KW-0732">Signal</keyword>
<dbReference type="Proteomes" id="UP000604730">
    <property type="component" value="Unassembled WGS sequence"/>
</dbReference>
<name>A0ABS1J153_9FIRM</name>
<keyword evidence="1" id="KW-0472">Membrane</keyword>
<organism evidence="3 4">
    <name type="scientific">Catonella massiliensis</name>
    <dbReference type="NCBI Taxonomy" id="2799636"/>
    <lineage>
        <taxon>Bacteria</taxon>
        <taxon>Bacillati</taxon>
        <taxon>Bacillota</taxon>
        <taxon>Clostridia</taxon>
        <taxon>Lachnospirales</taxon>
        <taxon>Lachnospiraceae</taxon>
        <taxon>Catonella</taxon>
    </lineage>
</organism>
<keyword evidence="1" id="KW-0812">Transmembrane</keyword>
<evidence type="ECO:0000313" key="4">
    <source>
        <dbReference type="Proteomes" id="UP000604730"/>
    </source>
</evidence>
<dbReference type="RefSeq" id="WP_208429328.1">
    <property type="nucleotide sequence ID" value="NZ_JAEPRJ010000001.1"/>
</dbReference>
<keyword evidence="1" id="KW-1133">Transmembrane helix</keyword>